<keyword evidence="1" id="KW-0732">Signal</keyword>
<accession>A0ABM9HHF6</accession>
<protein>
    <submittedName>
        <fullName evidence="2">YHS domain protein</fullName>
    </submittedName>
</protein>
<reference evidence="2 3" key="1">
    <citation type="submission" date="2022-09" db="EMBL/GenBank/DDBJ databases">
        <authorList>
            <person name="Kop L."/>
        </authorList>
    </citation>
    <scope>NUCLEOTIDE SEQUENCE [LARGE SCALE GENOMIC DNA]</scope>
    <source>
        <strain evidence="2 3">347</strain>
    </source>
</reference>
<evidence type="ECO:0000256" key="1">
    <source>
        <dbReference type="SAM" id="SignalP"/>
    </source>
</evidence>
<dbReference type="Proteomes" id="UP001157733">
    <property type="component" value="Chromosome"/>
</dbReference>
<feature type="signal peptide" evidence="1">
    <location>
        <begin position="1"/>
        <end position="28"/>
    </location>
</feature>
<evidence type="ECO:0000313" key="2">
    <source>
        <dbReference type="EMBL" id="CAI2719475.1"/>
    </source>
</evidence>
<evidence type="ECO:0000313" key="3">
    <source>
        <dbReference type="Proteomes" id="UP001157733"/>
    </source>
</evidence>
<proteinExistence type="predicted"/>
<gene>
    <name evidence="2" type="ORF">NSPWAT_2619</name>
</gene>
<name>A0ABM9HHF6_9BACT</name>
<organism evidence="2 3">
    <name type="scientific">Nitrospina watsonii</name>
    <dbReference type="NCBI Taxonomy" id="1323948"/>
    <lineage>
        <taxon>Bacteria</taxon>
        <taxon>Pseudomonadati</taxon>
        <taxon>Nitrospinota/Tectimicrobiota group</taxon>
        <taxon>Nitrospinota</taxon>
        <taxon>Nitrospinia</taxon>
        <taxon>Nitrospinales</taxon>
        <taxon>Nitrospinaceae</taxon>
        <taxon>Nitrospina</taxon>
    </lineage>
</organism>
<dbReference type="RefSeq" id="WP_282012304.1">
    <property type="nucleotide sequence ID" value="NZ_OX336137.1"/>
</dbReference>
<feature type="chain" id="PRO_5045554576" evidence="1">
    <location>
        <begin position="29"/>
        <end position="166"/>
    </location>
</feature>
<keyword evidence="3" id="KW-1185">Reference proteome</keyword>
<sequence>MSVKMQKGTRFFVMAALLLLLAAGNASAHSSSSMMSQTAGTEIATPALGGYDPVAYFEEGRPVPGNGFHTATHKGATYLFANEEHQKLFAANPDNYAPQYGGYCAYGVAVGKKFFSDPHRWKIVGGKLYLNLDKNIQDKWHEDISGYIAKADSNWMDIEHKNPADL</sequence>
<dbReference type="EMBL" id="OX336137">
    <property type="protein sequence ID" value="CAI2719475.1"/>
    <property type="molecule type" value="Genomic_DNA"/>
</dbReference>
<dbReference type="NCBIfam" id="NF041384">
    <property type="entry name" value="YHS_seleno_dom"/>
    <property type="match status" value="1"/>
</dbReference>